<evidence type="ECO:0000256" key="1">
    <source>
        <dbReference type="ARBA" id="ARBA00001927"/>
    </source>
</evidence>
<dbReference type="AlphaFoldDB" id="A0A0B5EW98"/>
<dbReference type="EMBL" id="CP010519">
    <property type="protein sequence ID" value="AJE87108.1"/>
    <property type="molecule type" value="Genomic_DNA"/>
</dbReference>
<dbReference type="GO" id="GO:0051538">
    <property type="term" value="F:3 iron, 4 sulfur cluster binding"/>
    <property type="evidence" value="ECO:0007669"/>
    <property type="project" value="UniProtKB-KW"/>
</dbReference>
<dbReference type="Pfam" id="PF13370">
    <property type="entry name" value="Fer4_13"/>
    <property type="match status" value="1"/>
</dbReference>
<evidence type="ECO:0000313" key="10">
    <source>
        <dbReference type="Proteomes" id="UP000031523"/>
    </source>
</evidence>
<dbReference type="KEGG" id="sals:SLNWT_6732"/>
<dbReference type="GO" id="GO:0005506">
    <property type="term" value="F:iron ion binding"/>
    <property type="evidence" value="ECO:0007669"/>
    <property type="project" value="UniProtKB-UniRule"/>
</dbReference>
<comment type="function">
    <text evidence="8">Ferredoxins are iron-sulfur proteins that transfer electrons in a wide variety of metabolic reactions.</text>
</comment>
<keyword evidence="10" id="KW-1185">Reference proteome</keyword>
<keyword evidence="6 8" id="KW-0411">Iron-sulfur</keyword>
<evidence type="ECO:0000256" key="7">
    <source>
        <dbReference type="ARBA" id="ARBA00023291"/>
    </source>
</evidence>
<evidence type="ECO:0000256" key="8">
    <source>
        <dbReference type="RuleBase" id="RU368020"/>
    </source>
</evidence>
<evidence type="ECO:0000256" key="6">
    <source>
        <dbReference type="ARBA" id="ARBA00023014"/>
    </source>
</evidence>
<evidence type="ECO:0000313" key="9">
    <source>
        <dbReference type="EMBL" id="AJE87108.1"/>
    </source>
</evidence>
<keyword evidence="5 8" id="KW-0408">Iron</keyword>
<dbReference type="SUPFAM" id="SSF54862">
    <property type="entry name" value="4Fe-4S ferredoxins"/>
    <property type="match status" value="1"/>
</dbReference>
<sequence>MRAGRRTAAEAAREARMRVAVDREKCCGAGLCVLTAGGVFDQGEEDGLVVLLVAEPPAAEAEDVREAAQGCPCGAITVEETAGQ</sequence>
<keyword evidence="7" id="KW-0003">3Fe-4S</keyword>
<gene>
    <name evidence="9" type="ORF">SLNWT_6732</name>
</gene>
<dbReference type="Proteomes" id="UP000031523">
    <property type="component" value="Chromosome"/>
</dbReference>
<comment type="cofactor">
    <cofactor evidence="1">
        <name>[3Fe-4S] cluster</name>
        <dbReference type="ChEBI" id="CHEBI:21137"/>
    </cofactor>
</comment>
<keyword evidence="3 8" id="KW-0479">Metal-binding</keyword>
<name>A0A0B5EW98_STRA4</name>
<dbReference type="PANTHER" id="PTHR36923">
    <property type="entry name" value="FERREDOXIN"/>
    <property type="match status" value="1"/>
</dbReference>
<organism evidence="9 10">
    <name type="scientific">Streptomyces albus (strain ATCC 21838 / DSM 41398 / FERM P-419 / JCM 4703 / NBRC 107858)</name>
    <dbReference type="NCBI Taxonomy" id="1081613"/>
    <lineage>
        <taxon>Bacteria</taxon>
        <taxon>Bacillati</taxon>
        <taxon>Actinomycetota</taxon>
        <taxon>Actinomycetes</taxon>
        <taxon>Kitasatosporales</taxon>
        <taxon>Streptomycetaceae</taxon>
        <taxon>Streptomyces</taxon>
    </lineage>
</organism>
<evidence type="ECO:0000256" key="3">
    <source>
        <dbReference type="ARBA" id="ARBA00022723"/>
    </source>
</evidence>
<dbReference type="Gene3D" id="3.30.70.20">
    <property type="match status" value="1"/>
</dbReference>
<proteinExistence type="predicted"/>
<accession>A0A0B5EW98</accession>
<evidence type="ECO:0000256" key="5">
    <source>
        <dbReference type="ARBA" id="ARBA00023004"/>
    </source>
</evidence>
<dbReference type="InterPro" id="IPR001080">
    <property type="entry name" value="3Fe4S_ferredoxin"/>
</dbReference>
<dbReference type="GO" id="GO:0009055">
    <property type="term" value="F:electron transfer activity"/>
    <property type="evidence" value="ECO:0007669"/>
    <property type="project" value="UniProtKB-UniRule"/>
</dbReference>
<keyword evidence="4 8" id="KW-0249">Electron transport</keyword>
<evidence type="ECO:0000256" key="2">
    <source>
        <dbReference type="ARBA" id="ARBA00022448"/>
    </source>
</evidence>
<dbReference type="InterPro" id="IPR051269">
    <property type="entry name" value="Fe-S_cluster_ET"/>
</dbReference>
<keyword evidence="2 8" id="KW-0813">Transport</keyword>
<protein>
    <recommendedName>
        <fullName evidence="8">Ferredoxin</fullName>
    </recommendedName>
</protein>
<evidence type="ECO:0000256" key="4">
    <source>
        <dbReference type="ARBA" id="ARBA00022982"/>
    </source>
</evidence>
<reference evidence="9 10" key="1">
    <citation type="submission" date="2015-01" db="EMBL/GenBank/DDBJ databases">
        <title>Enhanced salinomycin production by adjusting the supply of polyketide extender units in Streptomyce albus DSM 41398.</title>
        <authorList>
            <person name="Lu C."/>
        </authorList>
    </citation>
    <scope>NUCLEOTIDE SEQUENCE [LARGE SCALE GENOMIC DNA]</scope>
    <source>
        <strain evidence="10">ATCC 21838 / DSM 41398 / FERM P-419 / JCM 4703 / NBRC 107858</strain>
    </source>
</reference>
<dbReference type="PRINTS" id="PR00352">
    <property type="entry name" value="3FE4SFRDOXIN"/>
</dbReference>
<dbReference type="PANTHER" id="PTHR36923:SF3">
    <property type="entry name" value="FERREDOXIN"/>
    <property type="match status" value="1"/>
</dbReference>